<dbReference type="EMBL" id="CAJNOU010001232">
    <property type="protein sequence ID" value="CAF1173088.1"/>
    <property type="molecule type" value="Genomic_DNA"/>
</dbReference>
<evidence type="ECO:0000256" key="4">
    <source>
        <dbReference type="ARBA" id="ARBA00022989"/>
    </source>
</evidence>
<keyword evidence="13" id="KW-1185">Reference proteome</keyword>
<comment type="caution">
    <text evidence="9">The sequence shown here is derived from an EMBL/GenBank/DDBJ whole genome shotgun (WGS) entry which is preliminary data.</text>
</comment>
<dbReference type="EMBL" id="CAJNOO010001352">
    <property type="protein sequence ID" value="CAF1139616.1"/>
    <property type="molecule type" value="Genomic_DNA"/>
</dbReference>
<evidence type="ECO:0000256" key="2">
    <source>
        <dbReference type="ARBA" id="ARBA00006843"/>
    </source>
</evidence>
<comment type="similarity">
    <text evidence="2">Belongs to the CD225/Dispanin family.</text>
</comment>
<dbReference type="Proteomes" id="UP000663889">
    <property type="component" value="Unassembled WGS sequence"/>
</dbReference>
<dbReference type="EMBL" id="CAJNOL010001548">
    <property type="protein sequence ID" value="CAF1380110.1"/>
    <property type="molecule type" value="Genomic_DNA"/>
</dbReference>
<accession>A0A814UDU0</accession>
<evidence type="ECO:0008006" key="15">
    <source>
        <dbReference type="Google" id="ProtNLM"/>
    </source>
</evidence>
<evidence type="ECO:0000313" key="14">
    <source>
        <dbReference type="Proteomes" id="UP000663889"/>
    </source>
</evidence>
<gene>
    <name evidence="12" type="ORF">FNK824_LOCUS8993</name>
    <name evidence="10" type="ORF">JXQ802_LOCUS33631</name>
    <name evidence="11" type="ORF">OTI717_LOCUS10289</name>
    <name evidence="7" type="ORF">PYM288_LOCUS10838</name>
    <name evidence="8" type="ORF">RFH988_LOCUS21311</name>
    <name evidence="9" type="ORF">SEV965_LOCUS19626</name>
</gene>
<proteinExistence type="inferred from homology"/>
<dbReference type="GO" id="GO:0016020">
    <property type="term" value="C:membrane"/>
    <property type="evidence" value="ECO:0007669"/>
    <property type="project" value="UniProtKB-SubCell"/>
</dbReference>
<evidence type="ECO:0000256" key="6">
    <source>
        <dbReference type="SAM" id="Phobius"/>
    </source>
</evidence>
<evidence type="ECO:0000313" key="11">
    <source>
        <dbReference type="EMBL" id="CAF3666803.1"/>
    </source>
</evidence>
<reference evidence="9" key="1">
    <citation type="submission" date="2021-02" db="EMBL/GenBank/DDBJ databases">
        <authorList>
            <person name="Nowell W R."/>
        </authorList>
    </citation>
    <scope>NUCLEOTIDE SEQUENCE</scope>
</reference>
<organism evidence="9 14">
    <name type="scientific">Rotaria sordida</name>
    <dbReference type="NCBI Taxonomy" id="392033"/>
    <lineage>
        <taxon>Eukaryota</taxon>
        <taxon>Metazoa</taxon>
        <taxon>Spiralia</taxon>
        <taxon>Gnathifera</taxon>
        <taxon>Rotifera</taxon>
        <taxon>Eurotatoria</taxon>
        <taxon>Bdelloidea</taxon>
        <taxon>Philodinida</taxon>
        <taxon>Philodinidae</taxon>
        <taxon>Rotaria</taxon>
    </lineage>
</organism>
<evidence type="ECO:0000256" key="5">
    <source>
        <dbReference type="ARBA" id="ARBA00023136"/>
    </source>
</evidence>
<name>A0A814UDU0_9BILA</name>
<dbReference type="InterPro" id="IPR007593">
    <property type="entry name" value="CD225/Dispanin_fam"/>
</dbReference>
<evidence type="ECO:0000313" key="13">
    <source>
        <dbReference type="Proteomes" id="UP000663870"/>
    </source>
</evidence>
<sequence>MNSSNLNTDSNLPPRYDMINPTVPTLENQPFPSNHIYGQQAIPMQGVPTQPISVLHNVFIITNPAINIKDYMGWSIFNLLFGVIFFGLVGVLLSNKVRDRKRNGDIDGARNLSKWTAIWNTFSTLAGIGATIGIIIYVIDYNKTH</sequence>
<keyword evidence="5 6" id="KW-0472">Membrane</keyword>
<evidence type="ECO:0000313" key="9">
    <source>
        <dbReference type="EMBL" id="CAF1173088.1"/>
    </source>
</evidence>
<evidence type="ECO:0000313" key="10">
    <source>
        <dbReference type="EMBL" id="CAF1380110.1"/>
    </source>
</evidence>
<dbReference type="Proteomes" id="UP000663823">
    <property type="component" value="Unassembled WGS sequence"/>
</dbReference>
<evidence type="ECO:0000313" key="8">
    <source>
        <dbReference type="EMBL" id="CAF1139616.1"/>
    </source>
</evidence>
<feature type="transmembrane region" description="Helical" evidence="6">
    <location>
        <begin position="71"/>
        <end position="94"/>
    </location>
</feature>
<protein>
    <recommendedName>
        <fullName evidence="15">Interferon-induced transmembrane protein</fullName>
    </recommendedName>
</protein>
<dbReference type="Pfam" id="PF04505">
    <property type="entry name" value="CD225"/>
    <property type="match status" value="1"/>
</dbReference>
<comment type="subcellular location">
    <subcellularLocation>
        <location evidence="1">Membrane</location>
    </subcellularLocation>
</comment>
<evidence type="ECO:0000256" key="3">
    <source>
        <dbReference type="ARBA" id="ARBA00022692"/>
    </source>
</evidence>
<dbReference type="PANTHER" id="PTHR14948">
    <property type="entry name" value="NG5"/>
    <property type="match status" value="1"/>
</dbReference>
<dbReference type="Proteomes" id="UP000663874">
    <property type="component" value="Unassembled WGS sequence"/>
</dbReference>
<evidence type="ECO:0000313" key="7">
    <source>
        <dbReference type="EMBL" id="CAF0926847.1"/>
    </source>
</evidence>
<dbReference type="EMBL" id="CAJOAX010000922">
    <property type="protein sequence ID" value="CAF3666803.1"/>
    <property type="molecule type" value="Genomic_DNA"/>
</dbReference>
<dbReference type="Proteomes" id="UP000663870">
    <property type="component" value="Unassembled WGS sequence"/>
</dbReference>
<dbReference type="OrthoDB" id="9906841at2759"/>
<dbReference type="Proteomes" id="UP000663854">
    <property type="component" value="Unassembled WGS sequence"/>
</dbReference>
<keyword evidence="4 6" id="KW-1133">Transmembrane helix</keyword>
<evidence type="ECO:0000256" key="1">
    <source>
        <dbReference type="ARBA" id="ARBA00004370"/>
    </source>
</evidence>
<dbReference type="EMBL" id="CAJOBE010000914">
    <property type="protein sequence ID" value="CAF3698420.1"/>
    <property type="molecule type" value="Genomic_DNA"/>
</dbReference>
<feature type="transmembrane region" description="Helical" evidence="6">
    <location>
        <begin position="115"/>
        <end position="139"/>
    </location>
</feature>
<dbReference type="AlphaFoldDB" id="A0A814UDU0"/>
<dbReference type="InterPro" id="IPR051423">
    <property type="entry name" value="CD225/Dispanin"/>
</dbReference>
<dbReference type="PANTHER" id="PTHR14948:SF44">
    <property type="entry name" value="PROLINE-RICH TRANSMEMBRANE PROTEIN 1-LIKE"/>
    <property type="match status" value="1"/>
</dbReference>
<keyword evidence="3 6" id="KW-0812">Transmembrane</keyword>
<dbReference type="EMBL" id="CAJNOH010000174">
    <property type="protein sequence ID" value="CAF0926847.1"/>
    <property type="molecule type" value="Genomic_DNA"/>
</dbReference>
<dbReference type="Proteomes" id="UP000663882">
    <property type="component" value="Unassembled WGS sequence"/>
</dbReference>
<evidence type="ECO:0000313" key="12">
    <source>
        <dbReference type="EMBL" id="CAF3698420.1"/>
    </source>
</evidence>